<dbReference type="AlphaFoldDB" id="A0A0A9AZ09"/>
<reference evidence="1" key="2">
    <citation type="journal article" date="2015" name="Data Brief">
        <title>Shoot transcriptome of the giant reed, Arundo donax.</title>
        <authorList>
            <person name="Barrero R.A."/>
            <person name="Guerrero F.D."/>
            <person name="Moolhuijzen P."/>
            <person name="Goolsby J.A."/>
            <person name="Tidwell J."/>
            <person name="Bellgard S.E."/>
            <person name="Bellgard M.I."/>
        </authorList>
    </citation>
    <scope>NUCLEOTIDE SEQUENCE</scope>
    <source>
        <tissue evidence="1">Shoot tissue taken approximately 20 cm above the soil surface</tissue>
    </source>
</reference>
<dbReference type="EMBL" id="GBRH01241519">
    <property type="protein sequence ID" value="JAD56376.1"/>
    <property type="molecule type" value="Transcribed_RNA"/>
</dbReference>
<proteinExistence type="predicted"/>
<name>A0A0A9AZ09_ARUDO</name>
<accession>A0A0A9AZ09</accession>
<organism evidence="1">
    <name type="scientific">Arundo donax</name>
    <name type="common">Giant reed</name>
    <name type="synonym">Donax arundinaceus</name>
    <dbReference type="NCBI Taxonomy" id="35708"/>
    <lineage>
        <taxon>Eukaryota</taxon>
        <taxon>Viridiplantae</taxon>
        <taxon>Streptophyta</taxon>
        <taxon>Embryophyta</taxon>
        <taxon>Tracheophyta</taxon>
        <taxon>Spermatophyta</taxon>
        <taxon>Magnoliopsida</taxon>
        <taxon>Liliopsida</taxon>
        <taxon>Poales</taxon>
        <taxon>Poaceae</taxon>
        <taxon>PACMAD clade</taxon>
        <taxon>Arundinoideae</taxon>
        <taxon>Arundineae</taxon>
        <taxon>Arundo</taxon>
    </lineage>
</organism>
<protein>
    <submittedName>
        <fullName evidence="1">Uncharacterized protein</fullName>
    </submittedName>
</protein>
<evidence type="ECO:0000313" key="1">
    <source>
        <dbReference type="EMBL" id="JAD56376.1"/>
    </source>
</evidence>
<sequence>MPYFNFILHAVPLYVEPRDLDGHLTHIGGEHLPL</sequence>
<reference evidence="1" key="1">
    <citation type="submission" date="2014-09" db="EMBL/GenBank/DDBJ databases">
        <authorList>
            <person name="Magalhaes I.L.F."/>
            <person name="Oliveira U."/>
            <person name="Santos F.R."/>
            <person name="Vidigal T.H.D.A."/>
            <person name="Brescovit A.D."/>
            <person name="Santos A.J."/>
        </authorList>
    </citation>
    <scope>NUCLEOTIDE SEQUENCE</scope>
    <source>
        <tissue evidence="1">Shoot tissue taken approximately 20 cm above the soil surface</tissue>
    </source>
</reference>